<reference evidence="2 3" key="1">
    <citation type="submission" date="2020-01" db="EMBL/GenBank/DDBJ databases">
        <title>Genome analysis of Anaerocolumna sp. CBA3638.</title>
        <authorList>
            <person name="Kim J."/>
            <person name="Roh S.W."/>
        </authorList>
    </citation>
    <scope>NUCLEOTIDE SEQUENCE [LARGE SCALE GENOMIC DNA]</scope>
    <source>
        <strain evidence="2 3">CBA3638</strain>
    </source>
</reference>
<keyword evidence="1" id="KW-0472">Membrane</keyword>
<accession>A0A6P1TGE8</accession>
<evidence type="ECO:0000256" key="1">
    <source>
        <dbReference type="SAM" id="Phobius"/>
    </source>
</evidence>
<sequence>MKKQTQIVIARQKAVSVLILYTVTLMIIFLGIFFTAFSLINGINISVLNSRIPGVIFGLLVLYLGIRYYLSVSKLKEELSKSTYEFSWKNFKKNNKN</sequence>
<keyword evidence="1" id="KW-1133">Transmembrane helix</keyword>
<feature type="transmembrane region" description="Helical" evidence="1">
    <location>
        <begin position="52"/>
        <end position="70"/>
    </location>
</feature>
<dbReference type="Proteomes" id="UP000464314">
    <property type="component" value="Chromosome"/>
</dbReference>
<gene>
    <name evidence="2" type="ORF">Ana3638_00675</name>
</gene>
<organism evidence="2 3">
    <name type="scientific">Anaerocolumna sedimenticola</name>
    <dbReference type="NCBI Taxonomy" id="2696063"/>
    <lineage>
        <taxon>Bacteria</taxon>
        <taxon>Bacillati</taxon>
        <taxon>Bacillota</taxon>
        <taxon>Clostridia</taxon>
        <taxon>Lachnospirales</taxon>
        <taxon>Lachnospiraceae</taxon>
        <taxon>Anaerocolumna</taxon>
    </lineage>
</organism>
<name>A0A6P1TGE8_9FIRM</name>
<dbReference type="RefSeq" id="WP_161836117.1">
    <property type="nucleotide sequence ID" value="NZ_CP048000.1"/>
</dbReference>
<protein>
    <submittedName>
        <fullName evidence="2">Uncharacterized protein</fullName>
    </submittedName>
</protein>
<dbReference type="KEGG" id="anr:Ana3638_00675"/>
<dbReference type="EMBL" id="CP048000">
    <property type="protein sequence ID" value="QHQ59493.1"/>
    <property type="molecule type" value="Genomic_DNA"/>
</dbReference>
<keyword evidence="1" id="KW-0812">Transmembrane</keyword>
<evidence type="ECO:0000313" key="3">
    <source>
        <dbReference type="Proteomes" id="UP000464314"/>
    </source>
</evidence>
<proteinExistence type="predicted"/>
<feature type="transmembrane region" description="Helical" evidence="1">
    <location>
        <begin position="20"/>
        <end position="40"/>
    </location>
</feature>
<evidence type="ECO:0000313" key="2">
    <source>
        <dbReference type="EMBL" id="QHQ59493.1"/>
    </source>
</evidence>
<keyword evidence="3" id="KW-1185">Reference proteome</keyword>
<dbReference type="AlphaFoldDB" id="A0A6P1TGE8"/>